<protein>
    <submittedName>
        <fullName evidence="1">DUF4317 family protein</fullName>
    </submittedName>
</protein>
<dbReference type="RefSeq" id="WP_117688692.1">
    <property type="nucleotide sequence ID" value="NZ_JBGKQN010000003.1"/>
</dbReference>
<evidence type="ECO:0000313" key="2">
    <source>
        <dbReference type="Proteomes" id="UP000260793"/>
    </source>
</evidence>
<sequence>MINREDMLTLTRRMTVKRTSITRIAGSYMDEEGFSEGTFNTHFQNLSPAEREKNLALAKAVPFSETNKNLKEYCFESEKDQNGKATVNPMRQLLIGMRNCGLKNDALMDTFYEVIGEKYQTDSSYAIYVFHDRYDIPAKGKDHERLGESENVYEYLICVICPLENEYEPGEPECGFLFPAFLDGGAALNCVDIYQKNTKNPHTELKELLGCRPVDNRR</sequence>
<comment type="caution">
    <text evidence="1">The sequence shown here is derived from an EMBL/GenBank/DDBJ whole genome shotgun (WGS) entry which is preliminary data.</text>
</comment>
<gene>
    <name evidence="1" type="ORF">DXD17_13445</name>
</gene>
<reference evidence="1 2" key="1">
    <citation type="submission" date="2018-08" db="EMBL/GenBank/DDBJ databases">
        <title>A genome reference for cultivated species of the human gut microbiota.</title>
        <authorList>
            <person name="Zou Y."/>
            <person name="Xue W."/>
            <person name="Luo G."/>
        </authorList>
    </citation>
    <scope>NUCLEOTIDE SEQUENCE [LARGE SCALE GENOMIC DNA]</scope>
    <source>
        <strain evidence="1 2">TF11-7</strain>
    </source>
</reference>
<dbReference type="EMBL" id="QSQN01000049">
    <property type="protein sequence ID" value="RGK37041.1"/>
    <property type="molecule type" value="Genomic_DNA"/>
</dbReference>
<accession>A0A3E4LHT5</accession>
<name>A0A3E4LHT5_9FIRM</name>
<dbReference type="InterPro" id="IPR025466">
    <property type="entry name" value="DUF4317"/>
</dbReference>
<dbReference type="Pfam" id="PF14199">
    <property type="entry name" value="DUF4317"/>
    <property type="match status" value="1"/>
</dbReference>
<evidence type="ECO:0000313" key="1">
    <source>
        <dbReference type="EMBL" id="RGK37041.1"/>
    </source>
</evidence>
<dbReference type="Proteomes" id="UP000260793">
    <property type="component" value="Unassembled WGS sequence"/>
</dbReference>
<organism evidence="1 2">
    <name type="scientific">[Ruminococcus] lactaris</name>
    <dbReference type="NCBI Taxonomy" id="46228"/>
    <lineage>
        <taxon>Bacteria</taxon>
        <taxon>Bacillati</taxon>
        <taxon>Bacillota</taxon>
        <taxon>Clostridia</taxon>
        <taxon>Lachnospirales</taxon>
        <taxon>Lachnospiraceae</taxon>
        <taxon>Mediterraneibacter</taxon>
    </lineage>
</organism>
<proteinExistence type="predicted"/>
<dbReference type="AlphaFoldDB" id="A0A3E4LHT5"/>